<dbReference type="SMART" id="SM00034">
    <property type="entry name" value="CLECT"/>
    <property type="match status" value="2"/>
</dbReference>
<dbReference type="InterPro" id="IPR001304">
    <property type="entry name" value="C-type_lectin-like"/>
</dbReference>
<reference evidence="2" key="1">
    <citation type="submission" date="2021-02" db="EMBL/GenBank/DDBJ databases">
        <authorList>
            <person name="Nowell W R."/>
        </authorList>
    </citation>
    <scope>NUCLEOTIDE SEQUENCE</scope>
    <source>
        <strain evidence="2">Ploen Becks lab</strain>
    </source>
</reference>
<protein>
    <recommendedName>
        <fullName evidence="1">C-type lectin domain-containing protein</fullName>
    </recommendedName>
</protein>
<organism evidence="2 3">
    <name type="scientific">Brachionus calyciflorus</name>
    <dbReference type="NCBI Taxonomy" id="104777"/>
    <lineage>
        <taxon>Eukaryota</taxon>
        <taxon>Metazoa</taxon>
        <taxon>Spiralia</taxon>
        <taxon>Gnathifera</taxon>
        <taxon>Rotifera</taxon>
        <taxon>Eurotatoria</taxon>
        <taxon>Monogononta</taxon>
        <taxon>Pseudotrocha</taxon>
        <taxon>Ploima</taxon>
        <taxon>Brachionidae</taxon>
        <taxon>Brachionus</taxon>
    </lineage>
</organism>
<dbReference type="PANTHER" id="PTHR45710:SF26">
    <property type="entry name" value="RH26557P"/>
    <property type="match status" value="1"/>
</dbReference>
<sequence>MSGSRCVNIRTCPVEEFKECKTYFECPFRLGCIENKCRCIGNERFSFRVQRCIPCPRGWIAFENICYFISDERLSWVNARRYCESRSARLLSITTKTIIDFSRLFFEKNKLNGSFHVGALITQRPNRWFWLNGYRIPVNGPWWTDCYSPSSAQNFIGFDKDCAQLSKNGLIKVSCNLNRARFICEQNIEDNEEMSNMRTGLSLKIRQAQDLFGTRCNRNDQCGRDLRCIRNFCSCPADFFWSRKSKKCVDCPINFVFFEDSCYFISKTYANFTEAKQNCESQNSHLIMLKTPVLIDILAEILNGFYVYGKVWTGGLSVNEKDYWLDGCKIEEGPWWDLCLSARTEKNVMCIYSEGLSLKKSDCSIRNKYICKQ</sequence>
<evidence type="ECO:0000313" key="2">
    <source>
        <dbReference type="EMBL" id="CAF0921636.1"/>
    </source>
</evidence>
<feature type="non-terminal residue" evidence="2">
    <location>
        <position position="1"/>
    </location>
</feature>
<dbReference type="InterPro" id="IPR016186">
    <property type="entry name" value="C-type_lectin-like/link_sf"/>
</dbReference>
<dbReference type="OrthoDB" id="6133475at2759"/>
<name>A0A814B165_9BILA</name>
<dbReference type="AlphaFoldDB" id="A0A814B165"/>
<dbReference type="EMBL" id="CAJNOC010002247">
    <property type="protein sequence ID" value="CAF0921636.1"/>
    <property type="molecule type" value="Genomic_DNA"/>
</dbReference>
<feature type="domain" description="C-type lectin" evidence="1">
    <location>
        <begin position="62"/>
        <end position="185"/>
    </location>
</feature>
<dbReference type="Gene3D" id="3.10.100.10">
    <property type="entry name" value="Mannose-Binding Protein A, subunit A"/>
    <property type="match status" value="2"/>
</dbReference>
<keyword evidence="3" id="KW-1185">Reference proteome</keyword>
<dbReference type="SUPFAM" id="SSF56436">
    <property type="entry name" value="C-type lectin-like"/>
    <property type="match status" value="2"/>
</dbReference>
<dbReference type="Proteomes" id="UP000663879">
    <property type="component" value="Unassembled WGS sequence"/>
</dbReference>
<accession>A0A814B165</accession>
<dbReference type="PROSITE" id="PS50041">
    <property type="entry name" value="C_TYPE_LECTIN_2"/>
    <property type="match status" value="2"/>
</dbReference>
<dbReference type="InterPro" id="IPR016187">
    <property type="entry name" value="CTDL_fold"/>
</dbReference>
<evidence type="ECO:0000313" key="3">
    <source>
        <dbReference type="Proteomes" id="UP000663879"/>
    </source>
</evidence>
<feature type="domain" description="C-type lectin" evidence="1">
    <location>
        <begin position="258"/>
        <end position="372"/>
    </location>
</feature>
<comment type="caution">
    <text evidence="2">The sequence shown here is derived from an EMBL/GenBank/DDBJ whole genome shotgun (WGS) entry which is preliminary data.</text>
</comment>
<evidence type="ECO:0000259" key="1">
    <source>
        <dbReference type="PROSITE" id="PS50041"/>
    </source>
</evidence>
<dbReference type="PANTHER" id="PTHR45710">
    <property type="entry name" value="C-TYPE LECTIN DOMAIN-CONTAINING PROTEIN 180"/>
    <property type="match status" value="1"/>
</dbReference>
<proteinExistence type="predicted"/>
<dbReference type="InterPro" id="IPR050828">
    <property type="entry name" value="C-type_lectin/matrix_domain"/>
</dbReference>
<dbReference type="Pfam" id="PF00059">
    <property type="entry name" value="Lectin_C"/>
    <property type="match status" value="2"/>
</dbReference>
<gene>
    <name evidence="2" type="ORF">OXX778_LOCUS12415</name>
</gene>